<evidence type="ECO:0000313" key="3">
    <source>
        <dbReference type="Proteomes" id="UP001519288"/>
    </source>
</evidence>
<dbReference type="EMBL" id="JAGGLD010000007">
    <property type="protein sequence ID" value="MBP2002296.1"/>
    <property type="molecule type" value="Genomic_DNA"/>
</dbReference>
<proteinExistence type="predicted"/>
<protein>
    <submittedName>
        <fullName evidence="2">Membrane protein (Fun14 family)</fullName>
    </submittedName>
</protein>
<organism evidence="2 3">
    <name type="scientific">Paenibacillus shirakamiensis</name>
    <dbReference type="NCBI Taxonomy" id="1265935"/>
    <lineage>
        <taxon>Bacteria</taxon>
        <taxon>Bacillati</taxon>
        <taxon>Bacillota</taxon>
        <taxon>Bacilli</taxon>
        <taxon>Bacillales</taxon>
        <taxon>Paenibacillaceae</taxon>
        <taxon>Paenibacillus</taxon>
    </lineage>
</organism>
<feature type="transmembrane region" description="Helical" evidence="1">
    <location>
        <begin position="20"/>
        <end position="41"/>
    </location>
</feature>
<accession>A0ABS4JKQ7</accession>
<comment type="caution">
    <text evidence="2">The sequence shown here is derived from an EMBL/GenBank/DDBJ whole genome shotgun (WGS) entry which is preliminary data.</text>
</comment>
<keyword evidence="1" id="KW-0812">Transmembrane</keyword>
<evidence type="ECO:0000256" key="1">
    <source>
        <dbReference type="SAM" id="Phobius"/>
    </source>
</evidence>
<evidence type="ECO:0000313" key="2">
    <source>
        <dbReference type="EMBL" id="MBP2002296.1"/>
    </source>
</evidence>
<sequence>MLVQNLTNFESEVLYITSNIIKWVLISSLLFVVILISLFFYNHSGSSVIEHAKIIKIIGNKITVINDAKRITTISVPKNLIASVKLGGTYIVGYDSKKFQSPHLNSIEPTDW</sequence>
<reference evidence="2 3" key="1">
    <citation type="submission" date="2021-03" db="EMBL/GenBank/DDBJ databases">
        <title>Genomic Encyclopedia of Type Strains, Phase IV (KMG-IV): sequencing the most valuable type-strain genomes for metagenomic binning, comparative biology and taxonomic classification.</title>
        <authorList>
            <person name="Goeker M."/>
        </authorList>
    </citation>
    <scope>NUCLEOTIDE SEQUENCE [LARGE SCALE GENOMIC DNA]</scope>
    <source>
        <strain evidence="2 3">DSM 26806</strain>
    </source>
</reference>
<keyword evidence="3" id="KW-1185">Reference proteome</keyword>
<keyword evidence="1" id="KW-0472">Membrane</keyword>
<name>A0ABS4JKQ7_9BACL</name>
<dbReference type="Proteomes" id="UP001519288">
    <property type="component" value="Unassembled WGS sequence"/>
</dbReference>
<gene>
    <name evidence="2" type="ORF">J2Z69_003368</name>
</gene>
<keyword evidence="1" id="KW-1133">Transmembrane helix</keyword>